<feature type="compositionally biased region" description="Polar residues" evidence="1">
    <location>
        <begin position="1"/>
        <end position="17"/>
    </location>
</feature>
<organism evidence="2">
    <name type="scientific">Siphoviridae sp. ctTXt1</name>
    <dbReference type="NCBI Taxonomy" id="2825520"/>
    <lineage>
        <taxon>Viruses</taxon>
        <taxon>Duplodnaviria</taxon>
        <taxon>Heunggongvirae</taxon>
        <taxon>Uroviricota</taxon>
        <taxon>Caudoviricetes</taxon>
    </lineage>
</organism>
<name>A0A8S5PAG9_9CAUD</name>
<accession>A0A8S5PAG9</accession>
<sequence length="35" mass="4140">MQFPQQNSENSDYQMKQLNKGEKFPLYLSQDHAPP</sequence>
<protein>
    <submittedName>
        <fullName evidence="2">Uncharacterized protein</fullName>
    </submittedName>
</protein>
<dbReference type="EMBL" id="BK015366">
    <property type="protein sequence ID" value="DAE03443.1"/>
    <property type="molecule type" value="Genomic_DNA"/>
</dbReference>
<reference evidence="2" key="1">
    <citation type="journal article" date="2021" name="Proc. Natl. Acad. Sci. U.S.A.">
        <title>A Catalog of Tens of Thousands of Viruses from Human Metagenomes Reveals Hidden Associations with Chronic Diseases.</title>
        <authorList>
            <person name="Tisza M.J."/>
            <person name="Buck C.B."/>
        </authorList>
    </citation>
    <scope>NUCLEOTIDE SEQUENCE</scope>
    <source>
        <strain evidence="2">CtTXt1</strain>
    </source>
</reference>
<proteinExistence type="predicted"/>
<feature type="region of interest" description="Disordered" evidence="1">
    <location>
        <begin position="1"/>
        <end position="35"/>
    </location>
</feature>
<evidence type="ECO:0000256" key="1">
    <source>
        <dbReference type="SAM" id="MobiDB-lite"/>
    </source>
</evidence>
<evidence type="ECO:0000313" key="2">
    <source>
        <dbReference type="EMBL" id="DAE03443.1"/>
    </source>
</evidence>